<accession>A0A9N7ZA91</accession>
<sequence>MTECTRWTHSATWWRWRDTAAQGAEGAEDPAQTLRLRLLAQNQNPPVCSPCQGQRSNPPLEQTEAKPDVCGRVGTRMNPGSGSILVLSSSGQWTRSGPPTPRGRLLSPHGDVHASCMFHVSVQKVLSSSPPRLFSLHD</sequence>
<dbReference type="AlphaFoldDB" id="A0A9N7ZA91"/>
<evidence type="ECO:0000256" key="1">
    <source>
        <dbReference type="SAM" id="MobiDB-lite"/>
    </source>
</evidence>
<protein>
    <submittedName>
        <fullName evidence="2">Uncharacterized protein</fullName>
    </submittedName>
</protein>
<keyword evidence="3" id="KW-1185">Reference proteome</keyword>
<comment type="caution">
    <text evidence="2">The sequence shown here is derived from an EMBL/GenBank/DDBJ whole genome shotgun (WGS) entry which is preliminary data.</text>
</comment>
<proteinExistence type="predicted"/>
<reference evidence="2" key="1">
    <citation type="submission" date="2020-03" db="EMBL/GenBank/DDBJ databases">
        <authorList>
            <person name="Weist P."/>
        </authorList>
    </citation>
    <scope>NUCLEOTIDE SEQUENCE</scope>
</reference>
<feature type="region of interest" description="Disordered" evidence="1">
    <location>
        <begin position="88"/>
        <end position="108"/>
    </location>
</feature>
<dbReference type="EMBL" id="CADEAL010004301">
    <property type="protein sequence ID" value="CAB1456496.1"/>
    <property type="molecule type" value="Genomic_DNA"/>
</dbReference>
<evidence type="ECO:0000313" key="3">
    <source>
        <dbReference type="Proteomes" id="UP001153269"/>
    </source>
</evidence>
<name>A0A9N7ZA91_PLEPL</name>
<gene>
    <name evidence="2" type="ORF">PLEPLA_LOCUS44280</name>
</gene>
<evidence type="ECO:0000313" key="2">
    <source>
        <dbReference type="EMBL" id="CAB1456496.1"/>
    </source>
</evidence>
<organism evidence="2 3">
    <name type="scientific">Pleuronectes platessa</name>
    <name type="common">European plaice</name>
    <dbReference type="NCBI Taxonomy" id="8262"/>
    <lineage>
        <taxon>Eukaryota</taxon>
        <taxon>Metazoa</taxon>
        <taxon>Chordata</taxon>
        <taxon>Craniata</taxon>
        <taxon>Vertebrata</taxon>
        <taxon>Euteleostomi</taxon>
        <taxon>Actinopterygii</taxon>
        <taxon>Neopterygii</taxon>
        <taxon>Teleostei</taxon>
        <taxon>Neoteleostei</taxon>
        <taxon>Acanthomorphata</taxon>
        <taxon>Carangaria</taxon>
        <taxon>Pleuronectiformes</taxon>
        <taxon>Pleuronectoidei</taxon>
        <taxon>Pleuronectidae</taxon>
        <taxon>Pleuronectes</taxon>
    </lineage>
</organism>
<dbReference type="Proteomes" id="UP001153269">
    <property type="component" value="Unassembled WGS sequence"/>
</dbReference>